<dbReference type="AlphaFoldDB" id="A0A849A8X7"/>
<dbReference type="GO" id="GO:0006355">
    <property type="term" value="P:regulation of DNA-templated transcription"/>
    <property type="evidence" value="ECO:0007669"/>
    <property type="project" value="InterPro"/>
</dbReference>
<dbReference type="InterPro" id="IPR053853">
    <property type="entry name" value="FitA-like_RHH"/>
</dbReference>
<evidence type="ECO:0000259" key="1">
    <source>
        <dbReference type="Pfam" id="PF22513"/>
    </source>
</evidence>
<comment type="caution">
    <text evidence="2">The sequence shown here is derived from an EMBL/GenBank/DDBJ whole genome shotgun (WGS) entry which is preliminary data.</text>
</comment>
<name>A0A849A8X7_9ACTN</name>
<feature type="domain" description="Antitoxin FitA-like ribbon-helix-helix" evidence="1">
    <location>
        <begin position="2"/>
        <end position="36"/>
    </location>
</feature>
<keyword evidence="3" id="KW-1185">Reference proteome</keyword>
<dbReference type="Pfam" id="PF22513">
    <property type="entry name" value="FitA-like_RHH"/>
    <property type="match status" value="1"/>
</dbReference>
<proteinExistence type="predicted"/>
<dbReference type="EMBL" id="JABEND010000009">
    <property type="protein sequence ID" value="NNG37009.1"/>
    <property type="molecule type" value="Genomic_DNA"/>
</dbReference>
<sequence>MATIQIKNVPEETHRRLRARAAAAHQSLQEYLRGRLIDEAAQPSMDEVLDRIESGPGTRLSFADAVAAVSAERAGR</sequence>
<evidence type="ECO:0000313" key="2">
    <source>
        <dbReference type="EMBL" id="NNG37009.1"/>
    </source>
</evidence>
<dbReference type="SUPFAM" id="SSF47598">
    <property type="entry name" value="Ribbon-helix-helix"/>
    <property type="match status" value="1"/>
</dbReference>
<dbReference type="InterPro" id="IPR010985">
    <property type="entry name" value="Ribbon_hlx_hlx"/>
</dbReference>
<gene>
    <name evidence="2" type="ORF">HKD39_15090</name>
</gene>
<organism evidence="2 3">
    <name type="scientific">Nakamurella aerolata</name>
    <dbReference type="NCBI Taxonomy" id="1656892"/>
    <lineage>
        <taxon>Bacteria</taxon>
        <taxon>Bacillati</taxon>
        <taxon>Actinomycetota</taxon>
        <taxon>Actinomycetes</taxon>
        <taxon>Nakamurellales</taxon>
        <taxon>Nakamurellaceae</taxon>
        <taxon>Nakamurella</taxon>
    </lineage>
</organism>
<reference evidence="2 3" key="1">
    <citation type="submission" date="2020-05" db="EMBL/GenBank/DDBJ databases">
        <title>Nakamurella sp. DB0629 isolated from air conditioner.</title>
        <authorList>
            <person name="Kim D.H."/>
            <person name="Kim D.-U."/>
        </authorList>
    </citation>
    <scope>NUCLEOTIDE SEQUENCE [LARGE SCALE GENOMIC DNA]</scope>
    <source>
        <strain evidence="2 3">DB0629</strain>
    </source>
</reference>
<accession>A0A849A8X7</accession>
<dbReference type="RefSeq" id="WP_171200707.1">
    <property type="nucleotide sequence ID" value="NZ_JABEND010000009.1"/>
</dbReference>
<protein>
    <recommendedName>
        <fullName evidence="1">Antitoxin FitA-like ribbon-helix-helix domain-containing protein</fullName>
    </recommendedName>
</protein>
<dbReference type="Proteomes" id="UP000562984">
    <property type="component" value="Unassembled WGS sequence"/>
</dbReference>
<evidence type="ECO:0000313" key="3">
    <source>
        <dbReference type="Proteomes" id="UP000562984"/>
    </source>
</evidence>